<evidence type="ECO:0000313" key="3">
    <source>
        <dbReference type="Proteomes" id="UP000324285"/>
    </source>
</evidence>
<gene>
    <name evidence="2" type="ORF">E4T21_20995</name>
</gene>
<feature type="region of interest" description="Disordered" evidence="1">
    <location>
        <begin position="97"/>
        <end position="116"/>
    </location>
</feature>
<accession>A0A5C1NPP2</accession>
<evidence type="ECO:0000313" key="2">
    <source>
        <dbReference type="EMBL" id="QEM83769.1"/>
    </source>
</evidence>
<organism evidence="2 3">
    <name type="scientific">Halomonas binhaiensis</name>
    <dbReference type="NCBI Taxonomy" id="2562282"/>
    <lineage>
        <taxon>Bacteria</taxon>
        <taxon>Pseudomonadati</taxon>
        <taxon>Pseudomonadota</taxon>
        <taxon>Gammaproteobacteria</taxon>
        <taxon>Oceanospirillales</taxon>
        <taxon>Halomonadaceae</taxon>
        <taxon>Halomonas</taxon>
    </lineage>
</organism>
<dbReference type="OrthoDB" id="7064929at2"/>
<dbReference type="KEGG" id="hbh:E4T21_20995"/>
<dbReference type="AlphaFoldDB" id="A0A5C1NPP2"/>
<reference evidence="2" key="1">
    <citation type="submission" date="2021-02" db="EMBL/GenBank/DDBJ databases">
        <title>Strain Y2R2, a novel species of the genus Halomonas.</title>
        <authorList>
            <person name="Huang H."/>
        </authorList>
    </citation>
    <scope>NUCLEOTIDE SEQUENCE</scope>
    <source>
        <strain evidence="2">Y2R2</strain>
    </source>
</reference>
<dbReference type="CDD" id="cd14744">
    <property type="entry name" value="PAAR_CT_2"/>
    <property type="match status" value="1"/>
</dbReference>
<dbReference type="Gene3D" id="2.60.200.60">
    <property type="match status" value="1"/>
</dbReference>
<sequence length="181" mass="18863">MFALFAPGSGVIRVGDTTEHGGVVISGQDNWVSHGKAVAVVGDVVQCPKHGAQRILEGLPSCTVNGKAVAFHGCLTTCGARLISSMNQIHCIGADDDSPRSTQMSQNTPTYSHAPVPMNQGYNRHVQLLDQDGNPLAGVLYTLVSVSAGKLRGVTDAAGRSSIIEGVQGDSFDVYVGVEES</sequence>
<dbReference type="Proteomes" id="UP000324285">
    <property type="component" value="Chromosome"/>
</dbReference>
<keyword evidence="3" id="KW-1185">Reference proteome</keyword>
<dbReference type="Pfam" id="PF05488">
    <property type="entry name" value="PAAR_motif"/>
    <property type="match status" value="1"/>
</dbReference>
<dbReference type="RefSeq" id="WP_149286889.1">
    <property type="nucleotide sequence ID" value="NZ_CP038437.2"/>
</dbReference>
<evidence type="ECO:0000256" key="1">
    <source>
        <dbReference type="SAM" id="MobiDB-lite"/>
    </source>
</evidence>
<feature type="compositionally biased region" description="Polar residues" evidence="1">
    <location>
        <begin position="100"/>
        <end position="111"/>
    </location>
</feature>
<protein>
    <submittedName>
        <fullName evidence="2">PAAR domain-containing protein</fullName>
    </submittedName>
</protein>
<name>A0A5C1NPP2_9GAMM</name>
<proteinExistence type="predicted"/>
<dbReference type="EMBL" id="CP038437">
    <property type="protein sequence ID" value="QEM83769.1"/>
    <property type="molecule type" value="Genomic_DNA"/>
</dbReference>
<dbReference type="InterPro" id="IPR008727">
    <property type="entry name" value="PAAR_motif"/>
</dbReference>